<dbReference type="GO" id="GO:0042918">
    <property type="term" value="P:alkanesulfonate transmembrane transport"/>
    <property type="evidence" value="ECO:0007669"/>
    <property type="project" value="TreeGrafter"/>
</dbReference>
<name>A0A9D6V0S6_9BACT</name>
<dbReference type="Pfam" id="PF09084">
    <property type="entry name" value="NMT1"/>
    <property type="match status" value="1"/>
</dbReference>
<evidence type="ECO:0000313" key="6">
    <source>
        <dbReference type="Proteomes" id="UP000807825"/>
    </source>
</evidence>
<dbReference type="Proteomes" id="UP000807825">
    <property type="component" value="Unassembled WGS sequence"/>
</dbReference>
<dbReference type="InterPro" id="IPR015168">
    <property type="entry name" value="SsuA/THI5"/>
</dbReference>
<dbReference type="AlphaFoldDB" id="A0A9D6V0S6"/>
<sequence length="335" mass="37423">MKSIGKKKTCALIVAFSLLLILAIILWHGHTPKVSGTSEKVTLGTVLEFSSLIWVAEDRGFFSQSGLDVKLNTYGAGVFALRDLLASKADFATCSEFVFVRESFAHKDLRVIATIDKAFEGDLVARRDSGIRDYSDLRNKRLGLMMATSAEFFFSIMLTLHKFDKDDLEITDVGLPEQVEMIEQGKLDAIITWQPYTSDALSRLGGNGIALPAQSDQPMNWVIVTKEETLKNRPAAIQRLLSAVAVAETFISKEREMSQEITARRLGSDKSRVRQSWSHHSYRLTLDQSLILAMENQASWLISNRLVKGAVVPNFLHFIHQDALKAVNKEAVSIY</sequence>
<evidence type="ECO:0000259" key="4">
    <source>
        <dbReference type="Pfam" id="PF09084"/>
    </source>
</evidence>
<comment type="similarity">
    <text evidence="2">Belongs to the bacterial solute-binding protein SsuA/TauA family.</text>
</comment>
<protein>
    <submittedName>
        <fullName evidence="5">ABC transporter substrate-binding protein</fullName>
    </submittedName>
</protein>
<reference evidence="5" key="1">
    <citation type="submission" date="2020-07" db="EMBL/GenBank/DDBJ databases">
        <title>Huge and variable diversity of episymbiotic CPR bacteria and DPANN archaea in groundwater ecosystems.</title>
        <authorList>
            <person name="He C.Y."/>
            <person name="Keren R."/>
            <person name="Whittaker M."/>
            <person name="Farag I.F."/>
            <person name="Doudna J."/>
            <person name="Cate J.H.D."/>
            <person name="Banfield J.F."/>
        </authorList>
    </citation>
    <scope>NUCLEOTIDE SEQUENCE</scope>
    <source>
        <strain evidence="5">NC_groundwater_1664_Pr3_B-0.1um_52_9</strain>
    </source>
</reference>
<dbReference type="EMBL" id="JACRDE010000266">
    <property type="protein sequence ID" value="MBI5249803.1"/>
    <property type="molecule type" value="Genomic_DNA"/>
</dbReference>
<dbReference type="GO" id="GO:0042597">
    <property type="term" value="C:periplasmic space"/>
    <property type="evidence" value="ECO:0007669"/>
    <property type="project" value="UniProtKB-SubCell"/>
</dbReference>
<dbReference type="SUPFAM" id="SSF53850">
    <property type="entry name" value="Periplasmic binding protein-like II"/>
    <property type="match status" value="1"/>
</dbReference>
<evidence type="ECO:0000313" key="5">
    <source>
        <dbReference type="EMBL" id="MBI5249803.1"/>
    </source>
</evidence>
<comment type="subcellular location">
    <subcellularLocation>
        <location evidence="1">Periplasm</location>
    </subcellularLocation>
</comment>
<dbReference type="Gene3D" id="3.40.190.10">
    <property type="entry name" value="Periplasmic binding protein-like II"/>
    <property type="match status" value="2"/>
</dbReference>
<evidence type="ECO:0000256" key="2">
    <source>
        <dbReference type="ARBA" id="ARBA00010742"/>
    </source>
</evidence>
<dbReference type="PANTHER" id="PTHR30024">
    <property type="entry name" value="ALIPHATIC SULFONATES-BINDING PROTEIN-RELATED"/>
    <property type="match status" value="1"/>
</dbReference>
<feature type="domain" description="SsuA/THI5-like" evidence="4">
    <location>
        <begin position="53"/>
        <end position="247"/>
    </location>
</feature>
<keyword evidence="3" id="KW-0732">Signal</keyword>
<organism evidence="5 6">
    <name type="scientific">Desulfomonile tiedjei</name>
    <dbReference type="NCBI Taxonomy" id="2358"/>
    <lineage>
        <taxon>Bacteria</taxon>
        <taxon>Pseudomonadati</taxon>
        <taxon>Thermodesulfobacteriota</taxon>
        <taxon>Desulfomonilia</taxon>
        <taxon>Desulfomonilales</taxon>
        <taxon>Desulfomonilaceae</taxon>
        <taxon>Desulfomonile</taxon>
    </lineage>
</organism>
<dbReference type="PANTHER" id="PTHR30024:SF47">
    <property type="entry name" value="TAURINE-BINDING PERIPLASMIC PROTEIN"/>
    <property type="match status" value="1"/>
</dbReference>
<accession>A0A9D6V0S6</accession>
<evidence type="ECO:0000256" key="3">
    <source>
        <dbReference type="ARBA" id="ARBA00022729"/>
    </source>
</evidence>
<proteinExistence type="inferred from homology"/>
<evidence type="ECO:0000256" key="1">
    <source>
        <dbReference type="ARBA" id="ARBA00004418"/>
    </source>
</evidence>
<comment type="caution">
    <text evidence="5">The sequence shown here is derived from an EMBL/GenBank/DDBJ whole genome shotgun (WGS) entry which is preliminary data.</text>
</comment>
<gene>
    <name evidence="5" type="ORF">HY912_09925</name>
</gene>